<dbReference type="InterPro" id="IPR036583">
    <property type="entry name" value="23S_rRNA_IVS_sf"/>
</dbReference>
<dbReference type="PANTHER" id="PTHR38471">
    <property type="entry name" value="FOUR HELIX BUNDLE PROTEIN"/>
    <property type="match status" value="1"/>
</dbReference>
<dbReference type="Proteomes" id="UP001194098">
    <property type="component" value="Unassembled WGS sequence"/>
</dbReference>
<evidence type="ECO:0000313" key="1">
    <source>
        <dbReference type="EMBL" id="MBC2473119.1"/>
    </source>
</evidence>
<dbReference type="Gene3D" id="1.20.1440.60">
    <property type="entry name" value="23S rRNA-intervening sequence"/>
    <property type="match status" value="1"/>
</dbReference>
<evidence type="ECO:0000313" key="2">
    <source>
        <dbReference type="Proteomes" id="UP001194098"/>
    </source>
</evidence>
<dbReference type="RefSeq" id="WP_171779627.1">
    <property type="nucleotide sequence ID" value="NZ_JABAGV010000001.1"/>
</dbReference>
<dbReference type="AlphaFoldDB" id="A0AAW3W2T9"/>
<accession>A0AAW3W2T9</accession>
<dbReference type="SUPFAM" id="SSF158446">
    <property type="entry name" value="IVS-encoded protein-like"/>
    <property type="match status" value="1"/>
</dbReference>
<dbReference type="NCBIfam" id="TIGR02436">
    <property type="entry name" value="four helix bundle protein"/>
    <property type="match status" value="1"/>
</dbReference>
<protein>
    <submittedName>
        <fullName evidence="1">Four helix bundle protein</fullName>
    </submittedName>
</protein>
<comment type="caution">
    <text evidence="1">The sequence shown here is derived from an EMBL/GenBank/DDBJ whole genome shotgun (WGS) entry which is preliminary data.</text>
</comment>
<proteinExistence type="predicted"/>
<organism evidence="1 2">
    <name type="scientific">Clostridium beijerinckii</name>
    <name type="common">Clostridium MP</name>
    <dbReference type="NCBI Taxonomy" id="1520"/>
    <lineage>
        <taxon>Bacteria</taxon>
        <taxon>Bacillati</taxon>
        <taxon>Bacillota</taxon>
        <taxon>Clostridia</taxon>
        <taxon>Eubacteriales</taxon>
        <taxon>Clostridiaceae</taxon>
        <taxon>Clostridium</taxon>
    </lineage>
</organism>
<dbReference type="Pfam" id="PF05635">
    <property type="entry name" value="23S_rRNA_IVP"/>
    <property type="match status" value="1"/>
</dbReference>
<reference evidence="1" key="2">
    <citation type="journal article" date="2022" name="Nat. Biotechnol.">
        <title>Carbon-negative production of acetone and isopropanol by gas fermentation at industrial pilot scale.</title>
        <authorList>
            <person name="Liew F.E."/>
            <person name="Nogle R."/>
            <person name="Abdalla T."/>
            <person name="Rasor B.J."/>
            <person name="Canter C."/>
            <person name="Jensen R.O."/>
            <person name="Wang L."/>
            <person name="Strutz J."/>
            <person name="Chirania P."/>
            <person name="De Tissera S."/>
            <person name="Mueller A.P."/>
            <person name="Ruan Z."/>
            <person name="Gao A."/>
            <person name="Tran L."/>
            <person name="Engle N.L."/>
            <person name="Bromley J.C."/>
            <person name="Daniell J."/>
            <person name="Conrado R."/>
            <person name="Tschaplinski T.J."/>
            <person name="Giannone R.J."/>
            <person name="Hettich R.L."/>
            <person name="Karim A.S."/>
            <person name="Simpson S.D."/>
            <person name="Brown S.D."/>
            <person name="Leang C."/>
            <person name="Jewett M.C."/>
            <person name="Kopke M."/>
        </authorList>
    </citation>
    <scope>NUCLEOTIDE SEQUENCE</scope>
    <source>
        <strain evidence="1">DJ015</strain>
    </source>
</reference>
<name>A0AAW3W2T9_CLOBE</name>
<reference evidence="1" key="1">
    <citation type="submission" date="2020-04" db="EMBL/GenBank/DDBJ databases">
        <authorList>
            <person name="Brown S."/>
        </authorList>
    </citation>
    <scope>NUCLEOTIDE SEQUENCE</scope>
    <source>
        <strain evidence="1">DJ015</strain>
    </source>
</reference>
<dbReference type="InterPro" id="IPR012657">
    <property type="entry name" value="23S_rRNA-intervening_sequence"/>
</dbReference>
<sequence>MKTVNIKEKLEIKAVELRLNELQDFRELIGYKRGLEFYTKLYVILSRLPFYEQYGVFDQCDRSSMSILANLSEGVQSLYPKTTINFYSIALATANETQCWLDIMLLKGYLTSEQHLELDGLLQEIKKLVICYIKKLVEDIES</sequence>
<dbReference type="PANTHER" id="PTHR38471:SF2">
    <property type="entry name" value="FOUR HELIX BUNDLE PROTEIN"/>
    <property type="match status" value="1"/>
</dbReference>
<dbReference type="EMBL" id="JABAGV010000001">
    <property type="protein sequence ID" value="MBC2473119.1"/>
    <property type="molecule type" value="Genomic_DNA"/>
</dbReference>
<gene>
    <name evidence="1" type="ORF">HGI39_00040</name>
</gene>